<organism evidence="1 2">
    <name type="scientific">Fusarium decemcellulare</name>
    <dbReference type="NCBI Taxonomy" id="57161"/>
    <lineage>
        <taxon>Eukaryota</taxon>
        <taxon>Fungi</taxon>
        <taxon>Dikarya</taxon>
        <taxon>Ascomycota</taxon>
        <taxon>Pezizomycotina</taxon>
        <taxon>Sordariomycetes</taxon>
        <taxon>Hypocreomycetidae</taxon>
        <taxon>Hypocreales</taxon>
        <taxon>Nectriaceae</taxon>
        <taxon>Fusarium</taxon>
        <taxon>Fusarium decemcellulare species complex</taxon>
    </lineage>
</organism>
<proteinExistence type="predicted"/>
<reference evidence="1" key="1">
    <citation type="submission" date="2022-08" db="EMBL/GenBank/DDBJ databases">
        <title>Genome Sequence of Fusarium decemcellulare.</title>
        <authorList>
            <person name="Buettner E."/>
        </authorList>
    </citation>
    <scope>NUCLEOTIDE SEQUENCE</scope>
    <source>
        <strain evidence="1">Babe19</strain>
    </source>
</reference>
<keyword evidence="2" id="KW-1185">Reference proteome</keyword>
<evidence type="ECO:0000313" key="1">
    <source>
        <dbReference type="EMBL" id="KAJ3546494.1"/>
    </source>
</evidence>
<dbReference type="EMBL" id="JANRMS010000111">
    <property type="protein sequence ID" value="KAJ3546494.1"/>
    <property type="molecule type" value="Genomic_DNA"/>
</dbReference>
<comment type="caution">
    <text evidence="1">The sequence shown here is derived from an EMBL/GenBank/DDBJ whole genome shotgun (WGS) entry which is preliminary data.</text>
</comment>
<sequence>MAYSTIHTSGSIGNYDIAPLTTVWVAAEGCPSIVQFGGDFDTSTSCYPPDYESVWYSYGFYSPGICPEGYTSGCTPTDSLRAIHTLARAFFFTPSPCLPHQQLHRKTAVTVTGSGPTSTDSESSSTSSSTSGLPTGAVVGIAVGSAAIVAIIAAVIFCLFRRRLRASKKGPDPPIQYQPNTGMPELESSAHNVGYGGQAKHPQPHISNTIPELEQREKSPPAVANPPIYSPPNTHGFGGPYSPTGPPGNGMPMELPHDSTITELGVGPHQQPRPRYELGAYERPVAEMNGQFAQNGYH</sequence>
<name>A0ACC1SUB7_9HYPO</name>
<accession>A0ACC1SUB7</accession>
<dbReference type="Proteomes" id="UP001148629">
    <property type="component" value="Unassembled WGS sequence"/>
</dbReference>
<gene>
    <name evidence="1" type="ORF">NM208_g1966</name>
</gene>
<protein>
    <submittedName>
        <fullName evidence="1">Uncharacterized protein</fullName>
    </submittedName>
</protein>
<evidence type="ECO:0000313" key="2">
    <source>
        <dbReference type="Proteomes" id="UP001148629"/>
    </source>
</evidence>